<feature type="region of interest" description="Disordered" evidence="1">
    <location>
        <begin position="698"/>
        <end position="720"/>
    </location>
</feature>
<feature type="compositionally biased region" description="Basic and acidic residues" evidence="1">
    <location>
        <begin position="563"/>
        <end position="574"/>
    </location>
</feature>
<feature type="compositionally biased region" description="Low complexity" evidence="1">
    <location>
        <begin position="1007"/>
        <end position="1017"/>
    </location>
</feature>
<feature type="region of interest" description="Disordered" evidence="1">
    <location>
        <begin position="302"/>
        <end position="599"/>
    </location>
</feature>
<feature type="region of interest" description="Disordered" evidence="1">
    <location>
        <begin position="1843"/>
        <end position="1931"/>
    </location>
</feature>
<feature type="compositionally biased region" description="Low complexity" evidence="1">
    <location>
        <begin position="1734"/>
        <end position="1744"/>
    </location>
</feature>
<organism evidence="2 3">
    <name type="scientific">Microdochium trichocladiopsis</name>
    <dbReference type="NCBI Taxonomy" id="1682393"/>
    <lineage>
        <taxon>Eukaryota</taxon>
        <taxon>Fungi</taxon>
        <taxon>Dikarya</taxon>
        <taxon>Ascomycota</taxon>
        <taxon>Pezizomycotina</taxon>
        <taxon>Sordariomycetes</taxon>
        <taxon>Xylariomycetidae</taxon>
        <taxon>Xylariales</taxon>
        <taxon>Microdochiaceae</taxon>
        <taxon>Microdochium</taxon>
    </lineage>
</organism>
<evidence type="ECO:0000313" key="3">
    <source>
        <dbReference type="Proteomes" id="UP000756346"/>
    </source>
</evidence>
<feature type="region of interest" description="Disordered" evidence="1">
    <location>
        <begin position="1555"/>
        <end position="1583"/>
    </location>
</feature>
<proteinExistence type="predicted"/>
<feature type="compositionally biased region" description="Basic residues" evidence="1">
    <location>
        <begin position="1"/>
        <end position="12"/>
    </location>
</feature>
<dbReference type="GeneID" id="70186854"/>
<dbReference type="RefSeq" id="XP_046006332.1">
    <property type="nucleotide sequence ID" value="XM_046157308.1"/>
</dbReference>
<feature type="compositionally biased region" description="Polar residues" evidence="1">
    <location>
        <begin position="1299"/>
        <end position="1311"/>
    </location>
</feature>
<accession>A0A9P8XTI9</accession>
<gene>
    <name evidence="2" type="ORF">B0I36DRAFT_354383</name>
</gene>
<feature type="compositionally biased region" description="Polar residues" evidence="1">
    <location>
        <begin position="18"/>
        <end position="35"/>
    </location>
</feature>
<feature type="compositionally biased region" description="Low complexity" evidence="1">
    <location>
        <begin position="1709"/>
        <end position="1720"/>
    </location>
</feature>
<sequence length="1975" mass="216009">MWNKYVKNRHRQHAAEGTSPQRSPVSLKTNSSLGESSPVTSSAPSTPGYHFYGREDSYMSPYQQVIDYGSPTQETMQAQPRGFPWTSKDRNGGDHRLHKPSGKAVASGQASDYAGEASPVSRYPPGTAISDEGNNNDDWPEQYYVYEPTMAGPTNSIVTESETFDKPEPYGIPYEQTNADTAAIRIQDVADKEPVGIPYRDAQAGAPPFMRAQSATEFRREQEQYKRARGGGGKGHKPSNSLPHIALKTGVNRLRKRRAFTGDLQLPALDVSGSSTTVPAIDPTESPGSQQHRLLRQLYFGQGNNSSRETSESPVTPPIETARTAVPVKLTRTASVPMRSAAPPPMNVSPPSSEDDSLKLTRHATTSASSASAIRAAQMKSREKSPVDLESFATAQMPRSPDESPVLVSATPVSHYRQLSDREHRRQGLPPAFQKPQPLQQEQEESRAGSLECSNDTRPLHHEYSPMSPYADWGGAETAEPATPRRPEAAPDRAGMLTHGIPPQHRQRDAQHARDEDGSRQSRQDAAVQQQQGRWPEDKAPRIPTLSLSTGTFGWQPSGYSGGRKDSNNYDRTARTTSRTTKQETRAGTLSDLFSTKPTSQLYKDRKPILRSRSSEEELEREMPARIDTPPIEDDIIQLYWESHTRKPWPTTPDVAGRTTARHETDAQASWDASCKAYFVAKYRERLRAENWRNEPYRESMGISPNPQDSKHALPDHILRPSNGGAEDDILPYLLGDRLFYVALVLSASLKGPHATQLWEIFGTHPGHLLSIYASLSSANRPQGSGSLDLEQYLAYAIGTNMKKPESASSSSSSIEDGPHETHASFDTMMNTITRRLDGPGICPHEMVLRQIKAQLKRLQKDLKSHPRLCEFQDPIFGCQLNMMMLTKSRTVKRWASRGTTTSEASPLYHGLQQYLISRRDILQRILADANDNLPDMTALLGATDRPFPAREDPAPPTDVTVVFDAPGSGKTRFLRDKVLETGGYYFMAPNLPSMRPPVPPKDKPISGSGSNSNTSSPRIAHGVVLANATRQQPELDHLLLGACRSFASRDTHTLYQDLSFLEGSGIVPAGRPVLGTHRRPHERLLDTELCVEPLLRARRHLLDHMPGYKSPIRWLQLQIVAASAAESGGMDGMTDVFDVAYRLFRLSPTWNAYASEDRNDQLSDISSAVPICIDEAQEIIGDHLAERILQGMVDYHEGHAYIATTSINTLPSKGPGKINNTERQLAQDVRGRDYQNGPVQGKFTSNQQQLLNERAVTSINRISSSRTNVSNAETFWSVLSHHAWSVASEMFELQSQRQAGTFGNSENNTRLPPAADGRDGDHHYPLLTRDGQPLGFSIDLLSLLPPDSSSPNSRRLSYSDRWAAVEQELLANWTVFSADVRHEAIQKECSRFFGRVRWTATFTEELLRISSSSSSSSSSTAIATDRQRQPQQHQNQYKGRLSAEDIRTASARAAERIKTALKLQIHKIRDTASLHEFLATAVEVDTCGVSRDFVGESASKLVAAGLALVYESESGSVVSVIPPELESVSAAAADPLNPRRAAFMSIAQSAERISQAAASAHHDPATHGHQRSKPPVNGNIDKTLSSLLTGTLGRYHLYDSGLDLDRGEGGGRRWTAEEWLMAHYTTSSTSDNSFYQSLPNFFFVPDVDGGNTEPRDGSAGGSSSSSGRGSQGGLGSCMFFLTDYEDMRRRILCVVQFPPKASDDAARRASSCPSALSPLTTRSPDQAMWSRLTPPQSQSSSSSTPPPPTGTRPGIASQDHPASRSTRLVHQIQHLLPRIHSSWPALYISVGADGTHEEDTFLAPGVAAGGAPAAAVGAVGAAGGGAGGIRPPVTPWSKVMDPSSRQPGGGGGAAYYQEDGQAYTDGGERGTTASPSQYSHHYHHARSQSQQERFGAARPGDNHRRAFSGSSVGGGGGTGRNGDHAQSAQLQLQRPSYAVRVDEERFAEVCGWALRKGFLTHAFGRRSTMITMVG</sequence>
<keyword evidence="3" id="KW-1185">Reference proteome</keyword>
<name>A0A9P8XTI9_9PEZI</name>
<feature type="region of interest" description="Disordered" evidence="1">
    <location>
        <begin position="1"/>
        <end position="54"/>
    </location>
</feature>
<feature type="compositionally biased region" description="Basic and acidic residues" evidence="1">
    <location>
        <begin position="506"/>
        <end position="523"/>
    </location>
</feature>
<feature type="compositionally biased region" description="Low complexity" evidence="1">
    <location>
        <begin position="36"/>
        <end position="47"/>
    </location>
</feature>
<comment type="caution">
    <text evidence="2">The sequence shown here is derived from an EMBL/GenBank/DDBJ whole genome shotgun (WGS) entry which is preliminary data.</text>
</comment>
<feature type="region of interest" description="Disordered" evidence="1">
    <location>
        <begin position="995"/>
        <end position="1018"/>
    </location>
</feature>
<evidence type="ECO:0000313" key="2">
    <source>
        <dbReference type="EMBL" id="KAH7018065.1"/>
    </source>
</evidence>
<dbReference type="OrthoDB" id="5065752at2759"/>
<feature type="compositionally biased region" description="Basic and acidic residues" evidence="1">
    <location>
        <begin position="709"/>
        <end position="719"/>
    </location>
</feature>
<dbReference type="EMBL" id="JAGTJQ010000011">
    <property type="protein sequence ID" value="KAH7018065.1"/>
    <property type="molecule type" value="Genomic_DNA"/>
</dbReference>
<feature type="compositionally biased region" description="Low complexity" evidence="1">
    <location>
        <begin position="364"/>
        <end position="373"/>
    </location>
</feature>
<evidence type="ECO:0000256" key="1">
    <source>
        <dbReference type="SAM" id="MobiDB-lite"/>
    </source>
</evidence>
<protein>
    <submittedName>
        <fullName evidence="2">Uncharacterized protein</fullName>
    </submittedName>
</protein>
<feature type="compositionally biased region" description="Low complexity" evidence="1">
    <location>
        <begin position="1855"/>
        <end position="1864"/>
    </location>
</feature>
<feature type="region of interest" description="Disordered" evidence="1">
    <location>
        <begin position="1299"/>
        <end position="1318"/>
    </location>
</feature>
<feature type="region of interest" description="Disordered" evidence="1">
    <location>
        <begin position="1704"/>
        <end position="1767"/>
    </location>
</feature>
<feature type="compositionally biased region" description="Polar residues" evidence="1">
    <location>
        <begin position="575"/>
        <end position="599"/>
    </location>
</feature>
<feature type="region of interest" description="Disordered" evidence="1">
    <location>
        <begin position="1647"/>
        <end position="1672"/>
    </location>
</feature>
<reference evidence="2" key="1">
    <citation type="journal article" date="2021" name="Nat. Commun.">
        <title>Genetic determinants of endophytism in the Arabidopsis root mycobiome.</title>
        <authorList>
            <person name="Mesny F."/>
            <person name="Miyauchi S."/>
            <person name="Thiergart T."/>
            <person name="Pickel B."/>
            <person name="Atanasova L."/>
            <person name="Karlsson M."/>
            <person name="Huettel B."/>
            <person name="Barry K.W."/>
            <person name="Haridas S."/>
            <person name="Chen C."/>
            <person name="Bauer D."/>
            <person name="Andreopoulos W."/>
            <person name="Pangilinan J."/>
            <person name="LaButti K."/>
            <person name="Riley R."/>
            <person name="Lipzen A."/>
            <person name="Clum A."/>
            <person name="Drula E."/>
            <person name="Henrissat B."/>
            <person name="Kohler A."/>
            <person name="Grigoriev I.V."/>
            <person name="Martin F.M."/>
            <person name="Hacquard S."/>
        </authorList>
    </citation>
    <scope>NUCLEOTIDE SEQUENCE</scope>
    <source>
        <strain evidence="2">MPI-CAGE-CH-0230</strain>
    </source>
</reference>
<feature type="compositionally biased region" description="Polar residues" evidence="1">
    <location>
        <begin position="546"/>
        <end position="559"/>
    </location>
</feature>
<feature type="region of interest" description="Disordered" evidence="1">
    <location>
        <begin position="803"/>
        <end position="823"/>
    </location>
</feature>
<feature type="compositionally biased region" description="Gly residues" evidence="1">
    <location>
        <begin position="1912"/>
        <end position="1921"/>
    </location>
</feature>
<feature type="region of interest" description="Disordered" evidence="1">
    <location>
        <begin position="1414"/>
        <end position="1443"/>
    </location>
</feature>
<dbReference type="Proteomes" id="UP000756346">
    <property type="component" value="Unassembled WGS sequence"/>
</dbReference>
<feature type="region of interest" description="Disordered" evidence="1">
    <location>
        <begin position="73"/>
        <end position="138"/>
    </location>
</feature>
<feature type="compositionally biased region" description="Polar residues" evidence="1">
    <location>
        <begin position="302"/>
        <end position="314"/>
    </location>
</feature>